<sequence>MEDNALCFVRPNPKSYPVLATIQHWQLRDLVVCPRRADEFLYVHGNNVISYDTTMRRGKALLRKLAFAPTSMACAEGYLAAGGQRSQLVVRSLDSDYYAETSVGGSINNALCIARHANGDTRLLVCNNDEKIKVLSLPELSAVESISFPTAVNHAAVSPDGTRMLAVGDTNVVFLYGISNSGAYSRMATLTVSTDAGFSCAWSATSEKFAVASQDGTVAVWDVRSTERLARFTPNHNATHIRNAGRCLKFSRAAGVDLLAYTEHVNTVHFIDTRTFQSRQTVHVKGDATTHAPGGDASEGDVHITGLAFSPDGTTVFVGTEHAMLAYEVDTISRRRFPAGSII</sequence>
<name>A0A4P9XF30_9FUNG</name>
<dbReference type="PROSITE" id="PS50082">
    <property type="entry name" value="WD_REPEATS_2"/>
    <property type="match status" value="1"/>
</dbReference>
<dbReference type="SUPFAM" id="SSF50978">
    <property type="entry name" value="WD40 repeat-like"/>
    <property type="match status" value="1"/>
</dbReference>
<dbReference type="InterPro" id="IPR001680">
    <property type="entry name" value="WD40_rpt"/>
</dbReference>
<protein>
    <recommendedName>
        <fullName evidence="2">DUF2415 domain-containing protein</fullName>
    </recommendedName>
</protein>
<dbReference type="AlphaFoldDB" id="A0A4P9XF30"/>
<accession>A0A4P9XF30</accession>
<dbReference type="SMART" id="SM00320">
    <property type="entry name" value="WD40"/>
    <property type="match status" value="3"/>
</dbReference>
<dbReference type="InterPro" id="IPR019417">
    <property type="entry name" value="DUF2415"/>
</dbReference>
<keyword evidence="1" id="KW-0853">WD repeat</keyword>
<proteinExistence type="predicted"/>
<keyword evidence="4" id="KW-1185">Reference proteome</keyword>
<dbReference type="InterPro" id="IPR036322">
    <property type="entry name" value="WD40_repeat_dom_sf"/>
</dbReference>
<dbReference type="OrthoDB" id="64353at2759"/>
<evidence type="ECO:0000259" key="2">
    <source>
        <dbReference type="Pfam" id="PF10313"/>
    </source>
</evidence>
<dbReference type="Pfam" id="PF00400">
    <property type="entry name" value="WD40"/>
    <property type="match status" value="1"/>
</dbReference>
<organism evidence="3 4">
    <name type="scientific">Caulochytrium protostelioides</name>
    <dbReference type="NCBI Taxonomy" id="1555241"/>
    <lineage>
        <taxon>Eukaryota</taxon>
        <taxon>Fungi</taxon>
        <taxon>Fungi incertae sedis</taxon>
        <taxon>Chytridiomycota</taxon>
        <taxon>Chytridiomycota incertae sedis</taxon>
        <taxon>Chytridiomycetes</taxon>
        <taxon>Caulochytriales</taxon>
        <taxon>Caulochytriaceae</taxon>
        <taxon>Caulochytrium</taxon>
    </lineage>
</organism>
<dbReference type="Gene3D" id="2.130.10.10">
    <property type="entry name" value="YVTN repeat-like/Quinoprotein amine dehydrogenase"/>
    <property type="match status" value="2"/>
</dbReference>
<dbReference type="EMBL" id="ML014113">
    <property type="protein sequence ID" value="RKP04148.1"/>
    <property type="molecule type" value="Genomic_DNA"/>
</dbReference>
<dbReference type="Pfam" id="PF10313">
    <property type="entry name" value="DUF2415"/>
    <property type="match status" value="1"/>
</dbReference>
<feature type="repeat" description="WD" evidence="1">
    <location>
        <begin position="190"/>
        <end position="231"/>
    </location>
</feature>
<dbReference type="PANTHER" id="PTHR43991:SF9">
    <property type="entry name" value="DUF2415 DOMAIN-CONTAINING PROTEIN"/>
    <property type="match status" value="1"/>
</dbReference>
<feature type="domain" description="DUF2415" evidence="2">
    <location>
        <begin position="244"/>
        <end position="283"/>
    </location>
</feature>
<evidence type="ECO:0000256" key="1">
    <source>
        <dbReference type="PROSITE-ProRule" id="PRU00221"/>
    </source>
</evidence>
<dbReference type="Proteomes" id="UP000274922">
    <property type="component" value="Unassembled WGS sequence"/>
</dbReference>
<evidence type="ECO:0000313" key="4">
    <source>
        <dbReference type="Proteomes" id="UP000274922"/>
    </source>
</evidence>
<dbReference type="InterPro" id="IPR015943">
    <property type="entry name" value="WD40/YVTN_repeat-like_dom_sf"/>
</dbReference>
<reference evidence="4" key="1">
    <citation type="journal article" date="2018" name="Nat. Microbiol.">
        <title>Leveraging single-cell genomics to expand the fungal tree of life.</title>
        <authorList>
            <person name="Ahrendt S.R."/>
            <person name="Quandt C.A."/>
            <person name="Ciobanu D."/>
            <person name="Clum A."/>
            <person name="Salamov A."/>
            <person name="Andreopoulos B."/>
            <person name="Cheng J.F."/>
            <person name="Woyke T."/>
            <person name="Pelin A."/>
            <person name="Henrissat B."/>
            <person name="Reynolds N.K."/>
            <person name="Benny G.L."/>
            <person name="Smith M.E."/>
            <person name="James T.Y."/>
            <person name="Grigoriev I.V."/>
        </authorList>
    </citation>
    <scope>NUCLEOTIDE SEQUENCE [LARGE SCALE GENOMIC DNA]</scope>
    <source>
        <strain evidence="4">ATCC 52028</strain>
    </source>
</reference>
<dbReference type="PANTHER" id="PTHR43991">
    <property type="entry name" value="WD REPEAT PROTEIN (AFU_ORTHOLOGUE AFUA_8G05640)-RELATED"/>
    <property type="match status" value="1"/>
</dbReference>
<gene>
    <name evidence="3" type="ORF">CXG81DRAFT_8611</name>
</gene>
<evidence type="ECO:0000313" key="3">
    <source>
        <dbReference type="EMBL" id="RKP04148.1"/>
    </source>
</evidence>